<dbReference type="Proteomes" id="UP000095283">
    <property type="component" value="Unplaced"/>
</dbReference>
<dbReference type="WBParaSite" id="Hba_03396">
    <property type="protein sequence ID" value="Hba_03396"/>
    <property type="gene ID" value="Hba_03396"/>
</dbReference>
<reference evidence="2" key="1">
    <citation type="submission" date="2016-11" db="UniProtKB">
        <authorList>
            <consortium name="WormBaseParasite"/>
        </authorList>
    </citation>
    <scope>IDENTIFICATION</scope>
</reference>
<protein>
    <submittedName>
        <fullName evidence="2">SWIM-type domain-containing protein</fullName>
    </submittedName>
</protein>
<proteinExistence type="predicted"/>
<sequence>MDRVIYKRDLDENIRIYAGGQCHCIHPHTGKTCQEFACVNFHFDLLLSQTSL</sequence>
<dbReference type="AlphaFoldDB" id="A0A1I7WEQ0"/>
<organism evidence="1 2">
    <name type="scientific">Heterorhabditis bacteriophora</name>
    <name type="common">Entomopathogenic nematode worm</name>
    <dbReference type="NCBI Taxonomy" id="37862"/>
    <lineage>
        <taxon>Eukaryota</taxon>
        <taxon>Metazoa</taxon>
        <taxon>Ecdysozoa</taxon>
        <taxon>Nematoda</taxon>
        <taxon>Chromadorea</taxon>
        <taxon>Rhabditida</taxon>
        <taxon>Rhabditina</taxon>
        <taxon>Rhabditomorpha</taxon>
        <taxon>Strongyloidea</taxon>
        <taxon>Heterorhabditidae</taxon>
        <taxon>Heterorhabditis</taxon>
    </lineage>
</organism>
<evidence type="ECO:0000313" key="2">
    <source>
        <dbReference type="WBParaSite" id="Hba_03396"/>
    </source>
</evidence>
<accession>A0A1I7WEQ0</accession>
<name>A0A1I7WEQ0_HETBA</name>
<evidence type="ECO:0000313" key="1">
    <source>
        <dbReference type="Proteomes" id="UP000095283"/>
    </source>
</evidence>
<keyword evidence="1" id="KW-1185">Reference proteome</keyword>